<feature type="transmembrane region" description="Helical" evidence="1">
    <location>
        <begin position="5"/>
        <end position="24"/>
    </location>
</feature>
<evidence type="ECO:0000256" key="1">
    <source>
        <dbReference type="SAM" id="Phobius"/>
    </source>
</evidence>
<dbReference type="EMBL" id="GBRH01169060">
    <property type="protein sequence ID" value="JAE28836.1"/>
    <property type="molecule type" value="Transcribed_RNA"/>
</dbReference>
<keyword evidence="1" id="KW-0812">Transmembrane</keyword>
<name>A0A0A9H1X2_ARUDO</name>
<dbReference type="AlphaFoldDB" id="A0A0A9H1X2"/>
<organism evidence="2">
    <name type="scientific">Arundo donax</name>
    <name type="common">Giant reed</name>
    <name type="synonym">Donax arundinaceus</name>
    <dbReference type="NCBI Taxonomy" id="35708"/>
    <lineage>
        <taxon>Eukaryota</taxon>
        <taxon>Viridiplantae</taxon>
        <taxon>Streptophyta</taxon>
        <taxon>Embryophyta</taxon>
        <taxon>Tracheophyta</taxon>
        <taxon>Spermatophyta</taxon>
        <taxon>Magnoliopsida</taxon>
        <taxon>Liliopsida</taxon>
        <taxon>Poales</taxon>
        <taxon>Poaceae</taxon>
        <taxon>PACMAD clade</taxon>
        <taxon>Arundinoideae</taxon>
        <taxon>Arundineae</taxon>
        <taxon>Arundo</taxon>
    </lineage>
</organism>
<sequence length="29" mass="3327">MLTKILDPCVLFVSTFLVLLVQYLDLLLC</sequence>
<reference evidence="2" key="1">
    <citation type="submission" date="2014-09" db="EMBL/GenBank/DDBJ databases">
        <authorList>
            <person name="Magalhaes I.L.F."/>
            <person name="Oliveira U."/>
            <person name="Santos F.R."/>
            <person name="Vidigal T.H.D.A."/>
            <person name="Brescovit A.D."/>
            <person name="Santos A.J."/>
        </authorList>
    </citation>
    <scope>NUCLEOTIDE SEQUENCE</scope>
    <source>
        <tissue evidence="2">Shoot tissue taken approximately 20 cm above the soil surface</tissue>
    </source>
</reference>
<evidence type="ECO:0000313" key="2">
    <source>
        <dbReference type="EMBL" id="JAE28836.1"/>
    </source>
</evidence>
<accession>A0A0A9H1X2</accession>
<proteinExistence type="predicted"/>
<keyword evidence="1" id="KW-0472">Membrane</keyword>
<protein>
    <submittedName>
        <fullName evidence="2">Uncharacterized protein</fullName>
    </submittedName>
</protein>
<reference evidence="2" key="2">
    <citation type="journal article" date="2015" name="Data Brief">
        <title>Shoot transcriptome of the giant reed, Arundo donax.</title>
        <authorList>
            <person name="Barrero R.A."/>
            <person name="Guerrero F.D."/>
            <person name="Moolhuijzen P."/>
            <person name="Goolsby J.A."/>
            <person name="Tidwell J."/>
            <person name="Bellgard S.E."/>
            <person name="Bellgard M.I."/>
        </authorList>
    </citation>
    <scope>NUCLEOTIDE SEQUENCE</scope>
    <source>
        <tissue evidence="2">Shoot tissue taken approximately 20 cm above the soil surface</tissue>
    </source>
</reference>
<keyword evidence="1" id="KW-1133">Transmembrane helix</keyword>